<feature type="signal peptide" evidence="2">
    <location>
        <begin position="1"/>
        <end position="21"/>
    </location>
</feature>
<reference evidence="3" key="1">
    <citation type="submission" date="2021-01" db="EMBL/GenBank/DDBJ databases">
        <authorList>
            <person name="Corre E."/>
            <person name="Pelletier E."/>
            <person name="Niang G."/>
            <person name="Scheremetjew M."/>
            <person name="Finn R."/>
            <person name="Kale V."/>
            <person name="Holt S."/>
            <person name="Cochrane G."/>
            <person name="Meng A."/>
            <person name="Brown T."/>
            <person name="Cohen L."/>
        </authorList>
    </citation>
    <scope>NUCLEOTIDE SEQUENCE</scope>
    <source>
        <strain evidence="3">CCMP2222</strain>
    </source>
</reference>
<gene>
    <name evidence="3" type="ORF">AAND1436_LOCUS630</name>
</gene>
<evidence type="ECO:0000256" key="1">
    <source>
        <dbReference type="SAM" id="MobiDB-lite"/>
    </source>
</evidence>
<feature type="chain" id="PRO_5030773056" evidence="2">
    <location>
        <begin position="22"/>
        <end position="126"/>
    </location>
</feature>
<evidence type="ECO:0000256" key="2">
    <source>
        <dbReference type="SAM" id="SignalP"/>
    </source>
</evidence>
<dbReference type="AlphaFoldDB" id="A0A7S2EZ89"/>
<accession>A0A7S2EZ89</accession>
<proteinExistence type="predicted"/>
<feature type="region of interest" description="Disordered" evidence="1">
    <location>
        <begin position="40"/>
        <end position="63"/>
    </location>
</feature>
<dbReference type="EMBL" id="HBGQ01001218">
    <property type="protein sequence ID" value="CAD9364172.1"/>
    <property type="molecule type" value="Transcribed_RNA"/>
</dbReference>
<sequence>MARVLMSLVAVLLAAVVPARAVLHSSELRAVEAQEWLPKANGNEGRAGSNIGRKVAPSSGKPSEIKVSFSTLKNAAESKVKEVVGTGAAVSSGLTSAVTEKVRLIKENLPALKKRFQDLGEYLRTH</sequence>
<organism evidence="3">
    <name type="scientific">Alexandrium andersonii</name>
    <dbReference type="NCBI Taxonomy" id="327968"/>
    <lineage>
        <taxon>Eukaryota</taxon>
        <taxon>Sar</taxon>
        <taxon>Alveolata</taxon>
        <taxon>Dinophyceae</taxon>
        <taxon>Gonyaulacales</taxon>
        <taxon>Pyrocystaceae</taxon>
        <taxon>Alexandrium</taxon>
    </lineage>
</organism>
<name>A0A7S2EZ89_9DINO</name>
<keyword evidence="2" id="KW-0732">Signal</keyword>
<protein>
    <submittedName>
        <fullName evidence="3">Uncharacterized protein</fullName>
    </submittedName>
</protein>
<evidence type="ECO:0000313" key="3">
    <source>
        <dbReference type="EMBL" id="CAD9364172.1"/>
    </source>
</evidence>